<feature type="transmembrane region" description="Helical" evidence="2">
    <location>
        <begin position="17"/>
        <end position="36"/>
    </location>
</feature>
<feature type="domain" description="YSIRK Gram-positive signal peptide" evidence="3">
    <location>
        <begin position="10"/>
        <end position="27"/>
    </location>
</feature>
<organism evidence="4 5">
    <name type="scientific">Streptococcus gingivalis</name>
    <dbReference type="NCBI Taxonomy" id="3111861"/>
    <lineage>
        <taxon>Bacteria</taxon>
        <taxon>Bacillati</taxon>
        <taxon>Bacillota</taxon>
        <taxon>Bacilli</taxon>
        <taxon>Lactobacillales</taxon>
        <taxon>Streptococcaceae</taxon>
        <taxon>Streptococcus</taxon>
    </lineage>
</organism>
<keyword evidence="2" id="KW-0812">Transmembrane</keyword>
<evidence type="ECO:0000313" key="5">
    <source>
        <dbReference type="Proteomes" id="UP001308656"/>
    </source>
</evidence>
<evidence type="ECO:0000256" key="1">
    <source>
        <dbReference type="ARBA" id="ARBA00022729"/>
    </source>
</evidence>
<keyword evidence="2" id="KW-1133">Transmembrane helix</keyword>
<comment type="caution">
    <text evidence="4">The sequence shown here is derived from an EMBL/GenBank/DDBJ whole genome shotgun (WGS) entry which is preliminary data.</text>
</comment>
<reference evidence="4 5" key="1">
    <citation type="submission" date="2024-01" db="EMBL/GenBank/DDBJ databases">
        <title>Description of Streptococcus dentalis sp. nov., Streptococcus gingivalis sp. nov., Streptococcus lingualis sp. nov. isolated from human oral cavity.</title>
        <authorList>
            <person name="Choi Y.S."/>
            <person name="Goo B.J."/>
            <person name="Bae J.W."/>
        </authorList>
    </citation>
    <scope>NUCLEOTIDE SEQUENCE [LARGE SCALE GENOMIC DNA]</scope>
    <source>
        <strain evidence="4 5">S2</strain>
    </source>
</reference>
<proteinExistence type="predicted"/>
<dbReference type="RefSeq" id="WP_155169741.1">
    <property type="nucleotide sequence ID" value="NZ_JAYKTO010000001.1"/>
</dbReference>
<dbReference type="PROSITE" id="PS51257">
    <property type="entry name" value="PROKAR_LIPOPROTEIN"/>
    <property type="match status" value="1"/>
</dbReference>
<gene>
    <name evidence="4" type="ORF">SM122_01680</name>
</gene>
<evidence type="ECO:0000259" key="3">
    <source>
        <dbReference type="Pfam" id="PF04650"/>
    </source>
</evidence>
<keyword evidence="2" id="KW-0472">Membrane</keyword>
<evidence type="ECO:0000313" key="4">
    <source>
        <dbReference type="EMBL" id="MEB3519316.1"/>
    </source>
</evidence>
<keyword evidence="5" id="KW-1185">Reference proteome</keyword>
<sequence>MNHLNKDITFGIRKSKLGVFSVVIAIMGACFFDWTICGS</sequence>
<dbReference type="Pfam" id="PF04650">
    <property type="entry name" value="YSIRK_signal"/>
    <property type="match status" value="1"/>
</dbReference>
<dbReference type="NCBIfam" id="TIGR01168">
    <property type="entry name" value="YSIRK_signal"/>
    <property type="match status" value="1"/>
</dbReference>
<keyword evidence="1" id="KW-0732">Signal</keyword>
<dbReference type="Proteomes" id="UP001308656">
    <property type="component" value="Unassembled WGS sequence"/>
</dbReference>
<name>A0ABU6B6A1_9STRE</name>
<protein>
    <submittedName>
        <fullName evidence="4">YSIRK-type signal peptide-containing protein</fullName>
    </submittedName>
</protein>
<evidence type="ECO:0000256" key="2">
    <source>
        <dbReference type="SAM" id="Phobius"/>
    </source>
</evidence>
<dbReference type="InterPro" id="IPR005877">
    <property type="entry name" value="YSIRK_signal_dom"/>
</dbReference>
<dbReference type="EMBL" id="JAYKTO010000001">
    <property type="protein sequence ID" value="MEB3519316.1"/>
    <property type="molecule type" value="Genomic_DNA"/>
</dbReference>
<accession>A0ABU6B6A1</accession>